<reference evidence="1 2" key="1">
    <citation type="journal article" date="2021" name="BMC Genomics">
        <title>Datura genome reveals duplications of psychoactive alkaloid biosynthetic genes and high mutation rate following tissue culture.</title>
        <authorList>
            <person name="Rajewski A."/>
            <person name="Carter-House D."/>
            <person name="Stajich J."/>
            <person name="Litt A."/>
        </authorList>
    </citation>
    <scope>NUCLEOTIDE SEQUENCE [LARGE SCALE GENOMIC DNA]</scope>
    <source>
        <strain evidence="1">AR-01</strain>
    </source>
</reference>
<organism evidence="1 2">
    <name type="scientific">Datura stramonium</name>
    <name type="common">Jimsonweed</name>
    <name type="synonym">Common thornapple</name>
    <dbReference type="NCBI Taxonomy" id="4076"/>
    <lineage>
        <taxon>Eukaryota</taxon>
        <taxon>Viridiplantae</taxon>
        <taxon>Streptophyta</taxon>
        <taxon>Embryophyta</taxon>
        <taxon>Tracheophyta</taxon>
        <taxon>Spermatophyta</taxon>
        <taxon>Magnoliopsida</taxon>
        <taxon>eudicotyledons</taxon>
        <taxon>Gunneridae</taxon>
        <taxon>Pentapetalae</taxon>
        <taxon>asterids</taxon>
        <taxon>lamiids</taxon>
        <taxon>Solanales</taxon>
        <taxon>Solanaceae</taxon>
        <taxon>Solanoideae</taxon>
        <taxon>Datureae</taxon>
        <taxon>Datura</taxon>
    </lineage>
</organism>
<evidence type="ECO:0000313" key="2">
    <source>
        <dbReference type="Proteomes" id="UP000823775"/>
    </source>
</evidence>
<accession>A0ABS8VM93</accession>
<proteinExistence type="predicted"/>
<comment type="caution">
    <text evidence="1">The sequence shown here is derived from an EMBL/GenBank/DDBJ whole genome shotgun (WGS) entry which is preliminary data.</text>
</comment>
<gene>
    <name evidence="1" type="ORF">HAX54_039227</name>
</gene>
<protein>
    <submittedName>
        <fullName evidence="1">Uncharacterized protein</fullName>
    </submittedName>
</protein>
<name>A0ABS8VM93_DATST</name>
<evidence type="ECO:0000313" key="1">
    <source>
        <dbReference type="EMBL" id="MCE0481455.1"/>
    </source>
</evidence>
<keyword evidence="2" id="KW-1185">Reference proteome</keyword>
<dbReference type="EMBL" id="JACEIK010005419">
    <property type="protein sequence ID" value="MCE0481455.1"/>
    <property type="molecule type" value="Genomic_DNA"/>
</dbReference>
<dbReference type="Proteomes" id="UP000823775">
    <property type="component" value="Unassembled WGS sequence"/>
</dbReference>
<sequence>MVMDRNYKGLYEATSAIQLKDDANSFFPDLNLINNLRVSDALVERNGTAVPQFQPDLKPDNLVPSTIDNSHEDYDFSDVVLNYISKMLMEENIEEKACMFQESAALQAAERSFYEVIGKVPPSPNQKGSI</sequence>